<dbReference type="InterPro" id="IPR016181">
    <property type="entry name" value="Acyl_CoA_acyltransferase"/>
</dbReference>
<dbReference type="PROSITE" id="PS51186">
    <property type="entry name" value="GNAT"/>
    <property type="match status" value="1"/>
</dbReference>
<evidence type="ECO:0000259" key="1">
    <source>
        <dbReference type="PROSITE" id="PS51186"/>
    </source>
</evidence>
<dbReference type="EMBL" id="CP019717">
    <property type="protein sequence ID" value="QHZ50570.1"/>
    <property type="molecule type" value="Genomic_DNA"/>
</dbReference>
<dbReference type="SUPFAM" id="SSF55729">
    <property type="entry name" value="Acyl-CoA N-acyltransferases (Nat)"/>
    <property type="match status" value="1"/>
</dbReference>
<dbReference type="AlphaFoldDB" id="A0A6C0QPS7"/>
<evidence type="ECO:0000313" key="2">
    <source>
        <dbReference type="EMBL" id="QHZ50570.1"/>
    </source>
</evidence>
<gene>
    <name evidence="2" type="ORF">ERICV_01409</name>
</gene>
<sequence length="200" mass="23457">MSEKLSYMYRHRLFRYNFEMERDGYMKDLVLMRPTKQFEKEIEDYKQEFIQYGDNMDGTANLQNIDSITEWFEMNRKNESKITVKEGFVPATLLLAVRKSDNRLVGMIHIRHELNDYLEKFGGHIGYSVRKSERNKGYGCEILKQGLVYCKTLGVNPVLLTCDKTNIASTKIILSNNGVFESKMVDNNGNTILRYWITIH</sequence>
<feature type="domain" description="N-acetyltransferase" evidence="1">
    <location>
        <begin position="40"/>
        <end position="200"/>
    </location>
</feature>
<dbReference type="GO" id="GO:0016747">
    <property type="term" value="F:acyltransferase activity, transferring groups other than amino-acyl groups"/>
    <property type="evidence" value="ECO:0007669"/>
    <property type="project" value="InterPro"/>
</dbReference>
<reference evidence="2 3" key="1">
    <citation type="journal article" date="2020" name="Int. J. Med. Microbiol.">
        <title>Discovery of Paenibacillus larvae ERIC V: Phenotypic and genomic comparison to genotypes ERIC I-IV reveal different inventories of virulence factors which correlate with epidemiological prevalences of American Foulbrood.</title>
        <authorList>
            <person name="Beims H."/>
            <person name="Bunk B."/>
            <person name="Erler S."/>
            <person name="Mohr K.I."/>
            <person name="Sproer C."/>
            <person name="Pradella S."/>
            <person name="Gunther G."/>
            <person name="Rohde M."/>
            <person name="von der Ohe W."/>
            <person name="Steinert M."/>
        </authorList>
    </citation>
    <scope>NUCLEOTIDE SEQUENCE [LARGE SCALE GENOMIC DNA]</scope>
    <source>
        <strain evidence="2">Eric_V</strain>
    </source>
</reference>
<dbReference type="Gene3D" id="3.40.630.30">
    <property type="match status" value="1"/>
</dbReference>
<keyword evidence="2" id="KW-0808">Transferase</keyword>
<evidence type="ECO:0000313" key="3">
    <source>
        <dbReference type="Proteomes" id="UP000464330"/>
    </source>
</evidence>
<dbReference type="InterPro" id="IPR000182">
    <property type="entry name" value="GNAT_dom"/>
</dbReference>
<dbReference type="CDD" id="cd04301">
    <property type="entry name" value="NAT_SF"/>
    <property type="match status" value="1"/>
</dbReference>
<dbReference type="Proteomes" id="UP000464330">
    <property type="component" value="Chromosome"/>
</dbReference>
<dbReference type="Pfam" id="PF13302">
    <property type="entry name" value="Acetyltransf_3"/>
    <property type="match status" value="1"/>
</dbReference>
<protein>
    <submittedName>
        <fullName evidence="2">Putative acetyltransferase</fullName>
    </submittedName>
</protein>
<organism evidence="2 3">
    <name type="scientific">Paenibacillus larvae subsp. larvae</name>
    <dbReference type="NCBI Taxonomy" id="147375"/>
    <lineage>
        <taxon>Bacteria</taxon>
        <taxon>Bacillati</taxon>
        <taxon>Bacillota</taxon>
        <taxon>Bacilli</taxon>
        <taxon>Bacillales</taxon>
        <taxon>Paenibacillaceae</taxon>
        <taxon>Paenibacillus</taxon>
    </lineage>
</organism>
<name>A0A6C0QPS7_9BACL</name>
<accession>A0A6C0QPS7</accession>
<dbReference type="PANTHER" id="PTHR39173:SF1">
    <property type="entry name" value="ACETYLTRANSFERASE"/>
    <property type="match status" value="1"/>
</dbReference>
<dbReference type="PANTHER" id="PTHR39173">
    <property type="entry name" value="ACETYLTRANSFERASE"/>
    <property type="match status" value="1"/>
</dbReference>
<proteinExistence type="predicted"/>